<evidence type="ECO:0000256" key="1">
    <source>
        <dbReference type="ARBA" id="ARBA00038362"/>
    </source>
</evidence>
<protein>
    <recommendedName>
        <fullName evidence="4">Phosphoglycerate mutase-like protein 1</fullName>
    </recommendedName>
</protein>
<dbReference type="InterPro" id="IPR029033">
    <property type="entry name" value="His_PPase_superfam"/>
</dbReference>
<sequence>METNSSAPFPNQQCGPRKLVHLVRHAQGMHNLESDKSRDPLTSFEFFDAQLSSQGWQQVCHQRKNVCASGLVKGIELVITSPMSRTLQTAVGIFHGEDQPDRLDVTSFQEETDQTPAFNRPPIIAFELCRERLGKYECDKRGSTSQYRSRFPAVDFSLIENEEDILWKANEREPHEDVLARGINFINWLWTRKEEEIAVVSHGVFLQEAMIQLINTNKCLPLMEDDPRSRFKKRTSGIRRRETIRKTSPSIEAKCTMTGVVKQALLPKRQKLLGERLTYLT</sequence>
<accession>A0ABR2G994</accession>
<dbReference type="SUPFAM" id="SSF53254">
    <property type="entry name" value="Phosphoglycerate mutase-like"/>
    <property type="match status" value="1"/>
</dbReference>
<dbReference type="InterPro" id="IPR050275">
    <property type="entry name" value="PGM_Phosphatase"/>
</dbReference>
<comment type="similarity">
    <text evidence="1">Belongs to the phosphoglycerate mutase family.</text>
</comment>
<dbReference type="CDD" id="cd07067">
    <property type="entry name" value="HP_PGM_like"/>
    <property type="match status" value="1"/>
</dbReference>
<evidence type="ECO:0000313" key="2">
    <source>
        <dbReference type="EMBL" id="KAK8597038.1"/>
    </source>
</evidence>
<evidence type="ECO:0008006" key="4">
    <source>
        <dbReference type="Google" id="ProtNLM"/>
    </source>
</evidence>
<comment type="caution">
    <text evidence="2">The sequence shown here is derived from an EMBL/GenBank/DDBJ whole genome shotgun (WGS) entry which is preliminary data.</text>
</comment>
<dbReference type="SMART" id="SM00855">
    <property type="entry name" value="PGAM"/>
    <property type="match status" value="1"/>
</dbReference>
<dbReference type="Gene3D" id="3.40.50.1240">
    <property type="entry name" value="Phosphoglycerate mutase-like"/>
    <property type="match status" value="1"/>
</dbReference>
<name>A0ABR2G994_9ROSI</name>
<evidence type="ECO:0000313" key="3">
    <source>
        <dbReference type="Proteomes" id="UP001472677"/>
    </source>
</evidence>
<dbReference type="PANTHER" id="PTHR48100">
    <property type="entry name" value="BROAD-SPECIFICITY PHOSPHATASE YOR283W-RELATED"/>
    <property type="match status" value="1"/>
</dbReference>
<gene>
    <name evidence="2" type="ORF">V6N12_065515</name>
</gene>
<dbReference type="Proteomes" id="UP001472677">
    <property type="component" value="Unassembled WGS sequence"/>
</dbReference>
<dbReference type="EMBL" id="JBBPBM010000002">
    <property type="protein sequence ID" value="KAK8597038.1"/>
    <property type="molecule type" value="Genomic_DNA"/>
</dbReference>
<dbReference type="PANTHER" id="PTHR48100:SF13">
    <property type="entry name" value="PHOSPHOGLYCERATE MUTASE-LIKE PROTEIN 1 ISOFORM X1"/>
    <property type="match status" value="1"/>
</dbReference>
<proteinExistence type="inferred from homology"/>
<reference evidence="2 3" key="1">
    <citation type="journal article" date="2024" name="G3 (Bethesda)">
        <title>Genome assembly of Hibiscus sabdariffa L. provides insights into metabolisms of medicinal natural products.</title>
        <authorList>
            <person name="Kim T."/>
        </authorList>
    </citation>
    <scope>NUCLEOTIDE SEQUENCE [LARGE SCALE GENOMIC DNA]</scope>
    <source>
        <strain evidence="2">TK-2024</strain>
        <tissue evidence="2">Old leaves</tissue>
    </source>
</reference>
<organism evidence="2 3">
    <name type="scientific">Hibiscus sabdariffa</name>
    <name type="common">roselle</name>
    <dbReference type="NCBI Taxonomy" id="183260"/>
    <lineage>
        <taxon>Eukaryota</taxon>
        <taxon>Viridiplantae</taxon>
        <taxon>Streptophyta</taxon>
        <taxon>Embryophyta</taxon>
        <taxon>Tracheophyta</taxon>
        <taxon>Spermatophyta</taxon>
        <taxon>Magnoliopsida</taxon>
        <taxon>eudicotyledons</taxon>
        <taxon>Gunneridae</taxon>
        <taxon>Pentapetalae</taxon>
        <taxon>rosids</taxon>
        <taxon>malvids</taxon>
        <taxon>Malvales</taxon>
        <taxon>Malvaceae</taxon>
        <taxon>Malvoideae</taxon>
        <taxon>Hibiscus</taxon>
    </lineage>
</organism>
<dbReference type="InterPro" id="IPR013078">
    <property type="entry name" value="His_Pase_superF_clade-1"/>
</dbReference>
<keyword evidence="3" id="KW-1185">Reference proteome</keyword>